<protein>
    <submittedName>
        <fullName evidence="2">Uncharacterized protein</fullName>
    </submittedName>
</protein>
<accession>B7FN13</accession>
<dbReference type="AlphaFoldDB" id="B7FN13"/>
<proteinExistence type="evidence at transcript level"/>
<dbReference type="ExpressionAtlas" id="B7FN13">
    <property type="expression patterns" value="differential"/>
</dbReference>
<feature type="compositionally biased region" description="Polar residues" evidence="1">
    <location>
        <begin position="133"/>
        <end position="162"/>
    </location>
</feature>
<dbReference type="PANTHER" id="PTHR18921:SF3">
    <property type="entry name" value="VESICLE TETHERING-LIKE PROTEIN, PUTATIVE-RELATED"/>
    <property type="match status" value="1"/>
</dbReference>
<feature type="region of interest" description="Disordered" evidence="1">
    <location>
        <begin position="75"/>
        <end position="162"/>
    </location>
</feature>
<name>B7FN13_MEDTR</name>
<sequence>MVRMLGFSNEDKQRIGLAQQGPGKGVVRGVLGLPGRLVGGILGGSSTESAVNVGSDNQSFADMWVDFLLKETEKRELSGSTGESMGDLRDSSTSTNSASSPLSSQRFSTGAASISSPTNNQNTSPISHGYFQHSEQIGSEFSTVPLTYSDSKTTSSKLFPRH</sequence>
<dbReference type="PANTHER" id="PTHR18921">
    <property type="entry name" value="MYOSIN HEAVY CHAIN - RELATED"/>
    <property type="match status" value="1"/>
</dbReference>
<reference evidence="2" key="1">
    <citation type="submission" date="2008-12" db="EMBL/GenBank/DDBJ databases">
        <title>Medicago truncatula full length cdna cloning project.</title>
        <authorList>
            <person name="Moskal W."/>
            <person name="Chan A."/>
            <person name="Cheung F."/>
            <person name="Xiao Y."/>
            <person name="Town C.D."/>
        </authorList>
    </citation>
    <scope>NUCLEOTIDE SEQUENCE</scope>
</reference>
<dbReference type="EMBL" id="BT053486">
    <property type="protein sequence ID" value="ACJ86146.1"/>
    <property type="molecule type" value="mRNA"/>
</dbReference>
<evidence type="ECO:0000256" key="1">
    <source>
        <dbReference type="SAM" id="MobiDB-lite"/>
    </source>
</evidence>
<feature type="compositionally biased region" description="Polar residues" evidence="1">
    <location>
        <begin position="105"/>
        <end position="126"/>
    </location>
</feature>
<feature type="compositionally biased region" description="Low complexity" evidence="1">
    <location>
        <begin position="91"/>
        <end position="104"/>
    </location>
</feature>
<evidence type="ECO:0000313" key="2">
    <source>
        <dbReference type="EMBL" id="ACJ86146.1"/>
    </source>
</evidence>
<organism evidence="2">
    <name type="scientific">Medicago truncatula</name>
    <name type="common">Barrel medic</name>
    <name type="synonym">Medicago tribuloides</name>
    <dbReference type="NCBI Taxonomy" id="3880"/>
    <lineage>
        <taxon>Eukaryota</taxon>
        <taxon>Viridiplantae</taxon>
        <taxon>Streptophyta</taxon>
        <taxon>Embryophyta</taxon>
        <taxon>Tracheophyta</taxon>
        <taxon>Spermatophyta</taxon>
        <taxon>Magnoliopsida</taxon>
        <taxon>eudicotyledons</taxon>
        <taxon>Gunneridae</taxon>
        <taxon>Pentapetalae</taxon>
        <taxon>rosids</taxon>
        <taxon>fabids</taxon>
        <taxon>Fabales</taxon>
        <taxon>Fabaceae</taxon>
        <taxon>Papilionoideae</taxon>
        <taxon>50 kb inversion clade</taxon>
        <taxon>NPAAA clade</taxon>
        <taxon>Hologalegina</taxon>
        <taxon>IRL clade</taxon>
        <taxon>Trifolieae</taxon>
        <taxon>Medicago</taxon>
    </lineage>
</organism>